<keyword evidence="8 9" id="KW-0472">Membrane</keyword>
<dbReference type="PANTHER" id="PTHR12726">
    <property type="entry name" value="CERAMIDE GLUCOSYLTRANSFERASE"/>
    <property type="match status" value="1"/>
</dbReference>
<dbReference type="InterPro" id="IPR017835">
    <property type="entry name" value="Hopen-assoc_HpnI"/>
</dbReference>
<evidence type="ECO:0000256" key="8">
    <source>
        <dbReference type="ARBA" id="ARBA00023136"/>
    </source>
</evidence>
<dbReference type="Gene3D" id="3.90.550.10">
    <property type="entry name" value="Spore Coat Polysaccharide Biosynthesis Protein SpsA, Chain A"/>
    <property type="match status" value="1"/>
</dbReference>
<keyword evidence="11" id="KW-1185">Reference proteome</keyword>
<evidence type="ECO:0000256" key="1">
    <source>
        <dbReference type="ARBA" id="ARBA00004141"/>
    </source>
</evidence>
<sequence length="380" mass="39789">MAEALLLLPALLALAGAAWAVLAARAVRRLAARPPATVPALPAAILKPLYGAEPGLRENLASTLAQSHAAPFTVLAAVRDAADPAVAVAEAAFAASPGVATLLLRDPRLHGPNRKVSQLVNLAEAAAQPVLVVADADMRMPPHWLTAVTAPLADPEIGLVTCLYRGEAADGTVWSRLAALGIDWQFLPSAALGEAIGRAQGCYGATMALRAETLERLGGFRSLAGLLADDHALGAAVRRLGLRVVVAPVLPAHVMAEPGLVALARHELRWMRTLRLLDPSGYAGMGITFPLVPGLAAAALHPAGWAALAVALAARLGLGVAVDRALGRRLAPHRFLLLPLRDLLSFAIWAAGLARGTVVWQGRRYRMDRDGRMAEARARD</sequence>
<organism evidence="10 11">
    <name type="scientific">Siccirubricoccus deserti</name>
    <dbReference type="NCBI Taxonomy" id="2013562"/>
    <lineage>
        <taxon>Bacteria</taxon>
        <taxon>Pseudomonadati</taxon>
        <taxon>Pseudomonadota</taxon>
        <taxon>Alphaproteobacteria</taxon>
        <taxon>Acetobacterales</taxon>
        <taxon>Roseomonadaceae</taxon>
        <taxon>Siccirubricoccus</taxon>
    </lineage>
</organism>
<dbReference type="GO" id="GO:0008120">
    <property type="term" value="F:ceramide glucosyltransferase activity"/>
    <property type="evidence" value="ECO:0007669"/>
    <property type="project" value="TreeGrafter"/>
</dbReference>
<dbReference type="GO" id="GO:0016020">
    <property type="term" value="C:membrane"/>
    <property type="evidence" value="ECO:0007669"/>
    <property type="project" value="UniProtKB-SubCell"/>
</dbReference>
<reference evidence="10" key="1">
    <citation type="submission" date="2020-08" db="EMBL/GenBank/DDBJ databases">
        <authorList>
            <person name="Hu Y."/>
            <person name="Nguyen S.V."/>
            <person name="Li F."/>
            <person name="Fanning S."/>
        </authorList>
    </citation>
    <scope>NUCLEOTIDE SEQUENCE</scope>
    <source>
        <strain evidence="10">SYSU D8009</strain>
    </source>
</reference>
<evidence type="ECO:0000256" key="7">
    <source>
        <dbReference type="ARBA" id="ARBA00022989"/>
    </source>
</evidence>
<dbReference type="AlphaFoldDB" id="A0A9X0UBX7"/>
<evidence type="ECO:0000256" key="9">
    <source>
        <dbReference type="SAM" id="Phobius"/>
    </source>
</evidence>
<dbReference type="InterPro" id="IPR025993">
    <property type="entry name" value="Ceramide_glucosylTrfase"/>
</dbReference>
<comment type="pathway">
    <text evidence="3">Sphingolipid metabolism.</text>
</comment>
<evidence type="ECO:0000256" key="3">
    <source>
        <dbReference type="ARBA" id="ARBA00004991"/>
    </source>
</evidence>
<feature type="transmembrane region" description="Helical" evidence="9">
    <location>
        <begin position="343"/>
        <end position="362"/>
    </location>
</feature>
<dbReference type="SUPFAM" id="SSF53448">
    <property type="entry name" value="Nucleotide-diphospho-sugar transferases"/>
    <property type="match status" value="1"/>
</dbReference>
<keyword evidence="5" id="KW-0808">Transferase</keyword>
<protein>
    <submittedName>
        <fullName evidence="10">Bacteriohopanetetrol glucosamine biosynthesis glycosyltransferase HpnI</fullName>
    </submittedName>
</protein>
<keyword evidence="6 9" id="KW-0812">Transmembrane</keyword>
<evidence type="ECO:0000256" key="5">
    <source>
        <dbReference type="ARBA" id="ARBA00022679"/>
    </source>
</evidence>
<dbReference type="Pfam" id="PF13506">
    <property type="entry name" value="Glyco_transf_21"/>
    <property type="match status" value="1"/>
</dbReference>
<dbReference type="EMBL" id="JACOMF010000003">
    <property type="protein sequence ID" value="MBC4014592.1"/>
    <property type="molecule type" value="Genomic_DNA"/>
</dbReference>
<dbReference type="PANTHER" id="PTHR12726:SF0">
    <property type="entry name" value="CERAMIDE GLUCOSYLTRANSFERASE"/>
    <property type="match status" value="1"/>
</dbReference>
<evidence type="ECO:0000313" key="10">
    <source>
        <dbReference type="EMBL" id="MBC4014592.1"/>
    </source>
</evidence>
<evidence type="ECO:0000313" key="11">
    <source>
        <dbReference type="Proteomes" id="UP000600101"/>
    </source>
</evidence>
<accession>A0A9X0UBX7</accession>
<dbReference type="InterPro" id="IPR029044">
    <property type="entry name" value="Nucleotide-diphossugar_trans"/>
</dbReference>
<comment type="caution">
    <text evidence="10">The sequence shown here is derived from an EMBL/GenBank/DDBJ whole genome shotgun (WGS) entry which is preliminary data.</text>
</comment>
<gene>
    <name evidence="10" type="primary">hpnI</name>
    <name evidence="10" type="ORF">H7965_04570</name>
</gene>
<dbReference type="Proteomes" id="UP000600101">
    <property type="component" value="Unassembled WGS sequence"/>
</dbReference>
<dbReference type="RefSeq" id="WP_186769351.1">
    <property type="nucleotide sequence ID" value="NZ_JACOMF010000003.1"/>
</dbReference>
<comment type="pathway">
    <text evidence="2">Lipid metabolism; sphingolipid metabolism.</text>
</comment>
<keyword evidence="7 9" id="KW-1133">Transmembrane helix</keyword>
<feature type="transmembrane region" description="Helical" evidence="9">
    <location>
        <begin position="276"/>
        <end position="297"/>
    </location>
</feature>
<proteinExistence type="predicted"/>
<comment type="subcellular location">
    <subcellularLocation>
        <location evidence="1">Membrane</location>
        <topology evidence="1">Multi-pass membrane protein</topology>
    </subcellularLocation>
</comment>
<evidence type="ECO:0000256" key="2">
    <source>
        <dbReference type="ARBA" id="ARBA00004760"/>
    </source>
</evidence>
<evidence type="ECO:0000256" key="6">
    <source>
        <dbReference type="ARBA" id="ARBA00022692"/>
    </source>
</evidence>
<dbReference type="NCBIfam" id="TIGR03472">
    <property type="entry name" value="HpnI"/>
    <property type="match status" value="1"/>
</dbReference>
<dbReference type="GO" id="GO:0006679">
    <property type="term" value="P:glucosylceramide biosynthetic process"/>
    <property type="evidence" value="ECO:0007669"/>
    <property type="project" value="TreeGrafter"/>
</dbReference>
<name>A0A9X0UBX7_9PROT</name>
<evidence type="ECO:0000256" key="4">
    <source>
        <dbReference type="ARBA" id="ARBA00022676"/>
    </source>
</evidence>
<keyword evidence="4" id="KW-0328">Glycosyltransferase</keyword>